<name>A0A8H5MMK6_9HYPO</name>
<feature type="region of interest" description="Disordered" evidence="1">
    <location>
        <begin position="381"/>
        <end position="438"/>
    </location>
</feature>
<evidence type="ECO:0000313" key="2">
    <source>
        <dbReference type="EMBL" id="KAF5534714.1"/>
    </source>
</evidence>
<evidence type="ECO:0000313" key="3">
    <source>
        <dbReference type="Proteomes" id="UP000582016"/>
    </source>
</evidence>
<feature type="compositionally biased region" description="Polar residues" evidence="1">
    <location>
        <begin position="409"/>
        <end position="421"/>
    </location>
</feature>
<proteinExistence type="predicted"/>
<comment type="caution">
    <text evidence="2">The sequence shown here is derived from an EMBL/GenBank/DDBJ whole genome shotgun (WGS) entry which is preliminary data.</text>
</comment>
<dbReference type="OrthoDB" id="4754366at2759"/>
<gene>
    <name evidence="2" type="ORF">FPHYL_13375</name>
</gene>
<feature type="region of interest" description="Disordered" evidence="1">
    <location>
        <begin position="1"/>
        <end position="38"/>
    </location>
</feature>
<dbReference type="Proteomes" id="UP000582016">
    <property type="component" value="Unassembled WGS sequence"/>
</dbReference>
<feature type="region of interest" description="Disordered" evidence="1">
    <location>
        <begin position="320"/>
        <end position="345"/>
    </location>
</feature>
<evidence type="ECO:0000256" key="1">
    <source>
        <dbReference type="SAM" id="MobiDB-lite"/>
    </source>
</evidence>
<reference evidence="2 3" key="1">
    <citation type="submission" date="2020-05" db="EMBL/GenBank/DDBJ databases">
        <title>Identification and distribution of gene clusters putatively required for synthesis of sphingolipid metabolism inhibitors in phylogenetically diverse species of the filamentous fungus Fusarium.</title>
        <authorList>
            <person name="Kim H.-S."/>
            <person name="Busman M."/>
            <person name="Brown D.W."/>
            <person name="Divon H."/>
            <person name="Uhlig S."/>
            <person name="Proctor R.H."/>
        </authorList>
    </citation>
    <scope>NUCLEOTIDE SEQUENCE [LARGE SCALE GENOMIC DNA]</scope>
    <source>
        <strain evidence="2 3">NRRL 13617</strain>
    </source>
</reference>
<keyword evidence="3" id="KW-1185">Reference proteome</keyword>
<dbReference type="EMBL" id="JAAOAQ010000776">
    <property type="protein sequence ID" value="KAF5534714.1"/>
    <property type="molecule type" value="Genomic_DNA"/>
</dbReference>
<protein>
    <submittedName>
        <fullName evidence="2">Uncharacterized protein</fullName>
    </submittedName>
</protein>
<dbReference type="AlphaFoldDB" id="A0A8H5MMK6"/>
<feature type="compositionally biased region" description="Basic and acidic residues" evidence="1">
    <location>
        <begin position="498"/>
        <end position="514"/>
    </location>
</feature>
<sequence>MSTSNTLKRPATDTPTGSTSPAKKRGRPKKSDDHVENEHARANAVWLKENCTPFDIADLDSHVGELFRPSGNGWTESLERSMNGMWRDGIYSKAKERYEVTPVRLISFLELLEYHPDRAHLDVFSKQFCAALASLILHPAMKAKRQRIVICLQYAVLCRIDDRRIWPLSSSTSKYSVIASMIEVMKQAEDRKSDRPIHDVLISCFLACEEKGEKPSETANLLQQIGKTVRSSKPGPEVGDDMLVYRGRRVYPVSLHDLQNVIKTLDETEWEEESWRCTAQESYDSYISLNLRNSDIPRWRQLTEHYERSHKNTLREWMLQTGFNPGDGRSNSRESPGGSTYGEAFDSDHERCLETSLHPHTGAQVELDGNEDQIENEGDLELGDLGDICHDSPRPRQESGWSQPPPAQSPVTLSNVSQSRRPIQPTEGDEPPHSPVSPEKFKAMELYIKHLETKVEGFENVLLPLQRSHEKLQRKVKLLESSTFSNNSSRNGPAHSVPRQEDGIVDSNHHDQPHLPEPSDTSGLSAMFSWAKEKMRDTVAALGEPSRAKFVETQKSDLFQELRARISRMVEERDKSIKENDEAVMATGDAARHVGLKYCDWKAVLNRHEKQLFEEPKAVGVALNSCDYVEGIELILGEHRNFVLNLGRQNA</sequence>
<feature type="compositionally biased region" description="Basic and acidic residues" evidence="1">
    <location>
        <begin position="387"/>
        <end position="397"/>
    </location>
</feature>
<accession>A0A8H5MMK6</accession>
<feature type="compositionally biased region" description="Polar residues" evidence="1">
    <location>
        <begin position="1"/>
        <end position="21"/>
    </location>
</feature>
<organism evidence="2 3">
    <name type="scientific">Fusarium phyllophilum</name>
    <dbReference type="NCBI Taxonomy" id="47803"/>
    <lineage>
        <taxon>Eukaryota</taxon>
        <taxon>Fungi</taxon>
        <taxon>Dikarya</taxon>
        <taxon>Ascomycota</taxon>
        <taxon>Pezizomycotina</taxon>
        <taxon>Sordariomycetes</taxon>
        <taxon>Hypocreomycetidae</taxon>
        <taxon>Hypocreales</taxon>
        <taxon>Nectriaceae</taxon>
        <taxon>Fusarium</taxon>
        <taxon>Fusarium fujikuroi species complex</taxon>
    </lineage>
</organism>
<feature type="region of interest" description="Disordered" evidence="1">
    <location>
        <begin position="483"/>
        <end position="524"/>
    </location>
</feature>
<feature type="compositionally biased region" description="Basic and acidic residues" evidence="1">
    <location>
        <begin position="29"/>
        <end position="38"/>
    </location>
</feature>